<dbReference type="EMBL" id="JAPDNT010000030">
    <property type="protein sequence ID" value="MCW3477156.1"/>
    <property type="molecule type" value="Genomic_DNA"/>
</dbReference>
<evidence type="ECO:0000256" key="1">
    <source>
        <dbReference type="SAM" id="Phobius"/>
    </source>
</evidence>
<keyword evidence="1" id="KW-0812">Transmembrane</keyword>
<feature type="transmembrane region" description="Helical" evidence="1">
    <location>
        <begin position="20"/>
        <end position="41"/>
    </location>
</feature>
<protein>
    <submittedName>
        <fullName evidence="2">Uncharacterized protein</fullName>
    </submittedName>
</protein>
<name>A0AA41YNI6_9PROT</name>
<keyword evidence="3" id="KW-1185">Reference proteome</keyword>
<sequence>MTKIYRLVATDDDLEAADRQTSSLAGLALTLLIVVVCLFVFKELQSKTAIEDCLMAGRTNCDILVARIQ</sequence>
<reference evidence="2" key="2">
    <citation type="submission" date="2022-10" db="EMBL/GenBank/DDBJ databases">
        <authorList>
            <person name="Trinh H.N."/>
        </authorList>
    </citation>
    <scope>NUCLEOTIDE SEQUENCE</scope>
    <source>
        <strain evidence="2">RN2-1</strain>
    </source>
</reference>
<keyword evidence="1" id="KW-0472">Membrane</keyword>
<evidence type="ECO:0000313" key="3">
    <source>
        <dbReference type="Proteomes" id="UP001165679"/>
    </source>
</evidence>
<keyword evidence="1" id="KW-1133">Transmembrane helix</keyword>
<reference evidence="2" key="1">
    <citation type="submission" date="2022-09" db="EMBL/GenBank/DDBJ databases">
        <title>Rhodovastum sp. nov. RN2-1 isolated from soil in Seongnam, South Korea.</title>
        <authorList>
            <person name="Le N.T."/>
        </authorList>
    </citation>
    <scope>NUCLEOTIDE SEQUENCE</scope>
    <source>
        <strain evidence="2">RN2-1</strain>
    </source>
</reference>
<dbReference type="RefSeq" id="WP_264716084.1">
    <property type="nucleotide sequence ID" value="NZ_JAPDNT010000030.1"/>
</dbReference>
<accession>A0AA41YNI6</accession>
<proteinExistence type="predicted"/>
<dbReference type="Proteomes" id="UP001165679">
    <property type="component" value="Unassembled WGS sequence"/>
</dbReference>
<organism evidence="2 3">
    <name type="scientific">Limobrevibacterium gyesilva</name>
    <dbReference type="NCBI Taxonomy" id="2991712"/>
    <lineage>
        <taxon>Bacteria</taxon>
        <taxon>Pseudomonadati</taxon>
        <taxon>Pseudomonadota</taxon>
        <taxon>Alphaproteobacteria</taxon>
        <taxon>Acetobacterales</taxon>
        <taxon>Acetobacteraceae</taxon>
        <taxon>Limobrevibacterium</taxon>
    </lineage>
</organism>
<evidence type="ECO:0000313" key="2">
    <source>
        <dbReference type="EMBL" id="MCW3477156.1"/>
    </source>
</evidence>
<gene>
    <name evidence="2" type="ORF">OL599_21525</name>
</gene>
<comment type="caution">
    <text evidence="2">The sequence shown here is derived from an EMBL/GenBank/DDBJ whole genome shotgun (WGS) entry which is preliminary data.</text>
</comment>
<dbReference type="AlphaFoldDB" id="A0AA41YNI6"/>